<dbReference type="Pfam" id="PF25808">
    <property type="entry name" value="TPR_LAA1_C"/>
    <property type="match status" value="1"/>
</dbReference>
<dbReference type="GO" id="GO:0030139">
    <property type="term" value="C:endocytic vesicle"/>
    <property type="evidence" value="ECO:0007669"/>
    <property type="project" value="TreeGrafter"/>
</dbReference>
<evidence type="ECO:0000313" key="4">
    <source>
        <dbReference type="Proteomes" id="UP000029867"/>
    </source>
</evidence>
<dbReference type="HOGENOM" id="CLU_231814_0_0_1"/>
<evidence type="ECO:0000313" key="3">
    <source>
        <dbReference type="EMBL" id="KGK39618.1"/>
    </source>
</evidence>
<dbReference type="GO" id="GO:0005794">
    <property type="term" value="C:Golgi apparatus"/>
    <property type="evidence" value="ECO:0007669"/>
    <property type="project" value="TreeGrafter"/>
</dbReference>
<feature type="compositionally biased region" description="Polar residues" evidence="1">
    <location>
        <begin position="1486"/>
        <end position="1497"/>
    </location>
</feature>
<protein>
    <recommendedName>
        <fullName evidence="2">LAA1-like C-terminal TPR repeats domain-containing protein</fullName>
    </recommendedName>
</protein>
<accession>A0A099P3L4</accession>
<sequence length="2259" mass="259550">MSLDRNEYSFQSWKPHLIYNNDMDAKDSSFFASRTFLYDTLTSLHQQLQQYNSEYSSSYNDDILFVHTQLVELLDYLFITYEKSKVVKILSVNLDTILAKTITFNLNIMMKNGHEKFTILIIELVNKLSELVLSNVKKISISKNWYSSLKHLSIIILKFIYTKFNGFLNNTKSLLVTGLYKHLSKLNESYNSAIENGHFKSNYFSDMVHLIDIILAHDNSNIVLDEKLLGRLFKLVKFLTQRNPNPSDPVFTYPLTSVLHGFSILTSILKSDRYVTSTITNKKVPFSAVKYVNSINTHLNLIISSMDTDHKKLKLTLTKNLADLLVFTYVVFGSNVSAEDDALKLGITLLFNEYKLTTSSSNLKSALIETLIQFLSKLNLYYQSERIKLPKFPNSVNFISLKFFTIINLIYCSLFELQNSSLSSKRRDINPNHILINDNISLNYAIKTLNHLELIHVYLIKELDNDTNKLIVLSKLVLSDFPSDSKFPVKTLQEAISENHQNVWYISNILKFAQLIIDDLDEYVLSGNGSFISSDMAAQLVLKIADLCFDKNFRIRVIAVETLVKLLKIKPDMSFSIMNNSLEKLIGIFDAGNNGINTFNETYSNAYLIASILSYTSKEYITSDFILKVFSISFEALKKFNTSVISSNLFGSNNGVNISNFSYEKQLVSCILLLGLFNYASGSKKTDPSTLFLQDSSQFLNIWKNLLAHSLPNGFLQLSDDSKAILNIGEVMKILEIKNQSLVCVVTYINYLTSINDSLDGELVRQLTQILTKSYTFITQLYGEVKTKKVPEFFSNALTGNKLRIFEAYLKLLPHVNIKNELNSTMLIEIVQNFSDVEKYRYEFKDPYGKVMKTSKKKIQINEISEYLLYYIDDGVWYGMTSKFNNFKIDELMIKDHAYKFVNRNSESEIDLAPYHNQFLIESPNLQSNLSNISVFDETTESRNYTFLNHSLLHDSFMLLYNNSYDVGYTDTMKYPVPTDTMTIDTSIELFAISFGYLTPKVQISVLESIRSNIFYESKETILSNMKTNSNFDETDEKKIKQEFSLMLRKKAISVNSSISLHSLLNYMARYNSKAETSLKLRLKKEVAHLIIETLTNISFEDVYMVNLNSESIGLCCSLVDGMETQEELLHNEVAIMINAIAENNIPNVRAFYIKSLAQLTKYSNMINTSKITSTIFTLLKDPHPVVHGATLQALDTFMNGKSNLEVSNDLIHKVLIYLEKTWLDDNFGIRSETTVSSNINFREYSNSVNWMVKLLRSLVNVSGPAIRMFDEDLKSQLNKLLFNFQYLVHFDYEIVVRELLKIYEQLLVFDKSIIDLNNYKFLTRLLIINNFKTGVYGHSLAGLPFDDEYDNENTIECFPCTTSQILLEISLESAFQLFKLEDNEIIDSQYEQLLWIALESDPDNESIKNIVRILMDECTERGTEERYAWFTKLVKYYNINKSALVSPLMKTFEKRINNAGMYFHMPVNDAKPSTLKTPKVESKRTQQPSSPTSNPDALNEAEETLTSPSNIKKNFNDNSNDDGDNDDDDDADDNDIVYNTSDSSNSNFENWLDLSNDQVSWKFRLFVMEMLNKLLTFCEFDDRLKLLLSKKINEFVRIAFTSSTSNLVTLRITSLKLLGNIIHLYSDMKDPLYPDISILDQQQAQIMSAIIPSFNKESTIELAGEGIVLSSRFISSNITNVKKAPRIIKILTTSLEDLANSHNSKGTMKIGDISILTKKSEDKIKTYILQAWSKMLILSEENKNDNGDLVELLQVYSKVLITLWVHSLREYAMNRYSLYERAKPNIMSEGFDLQVYENCWIDFVESICIVIDNQEYYNYLIGILGDDIGKLFMTIFGLCIEYLTKRSNKPVNQFNSEDIRILRSLKKLFKLELSIKILFNEHIFSEFVDIINKLISISTDAFSVQLLNSINELLKEIYLDYFDDLKLNDQNDKRSVEEIYSEFDKLFELLRLIIKIVSTKLTFIKDKEILDRSTIVIDDSDFMLIKKCFSSFIEMINKLPMPIQIDLYSCLMYMLILIHEFNNPQLTTMMLPVIQRGLINYRSLAIEMGNENSIVNIKSIFKIFNVKEDSKEDQLLTFIIIKNVPDIIIDASDVDLISKMIVSGLNSSDSNLVSLSVQTVKSIIHNSETGTSANILRKLFPLLIEILSDSGIQISEPRLIVEIFVTYIKTLTDDIKIESMYELILPILVFFNSKFGYEEYVHSKLIELVDFNTEIFKETIQNSEDELKSKIQLLLKKAKKVEVDAPSNELHIELKTLG</sequence>
<dbReference type="InterPro" id="IPR046837">
    <property type="entry name" value="Laa1/Sip1/HEATR5-like_HEAT"/>
</dbReference>
<dbReference type="PANTHER" id="PTHR21663">
    <property type="entry name" value="HYPOTHETICAL HEAT DOMAIN-CONTAINING"/>
    <property type="match status" value="1"/>
</dbReference>
<dbReference type="SUPFAM" id="SSF48371">
    <property type="entry name" value="ARM repeat"/>
    <property type="match status" value="1"/>
</dbReference>
<dbReference type="VEuPathDB" id="FungiDB:C5L36_0C06680"/>
<comment type="caution">
    <text evidence="3">The sequence shown here is derived from an EMBL/GenBank/DDBJ whole genome shotgun (WGS) entry which is preliminary data.</text>
</comment>
<evidence type="ECO:0000259" key="2">
    <source>
        <dbReference type="Pfam" id="PF25808"/>
    </source>
</evidence>
<dbReference type="InterPro" id="IPR040108">
    <property type="entry name" value="Laa1/Sip1/HEATR5"/>
</dbReference>
<dbReference type="Pfam" id="PF20210">
    <property type="entry name" value="Laa1_Sip1_HTR5"/>
    <property type="match status" value="1"/>
</dbReference>
<gene>
    <name evidence="3" type="ORF">JL09_g1239</name>
</gene>
<organism evidence="3 4">
    <name type="scientific">Pichia kudriavzevii</name>
    <name type="common">Yeast</name>
    <name type="synonym">Issatchenkia orientalis</name>
    <dbReference type="NCBI Taxonomy" id="4909"/>
    <lineage>
        <taxon>Eukaryota</taxon>
        <taxon>Fungi</taxon>
        <taxon>Dikarya</taxon>
        <taxon>Ascomycota</taxon>
        <taxon>Saccharomycotina</taxon>
        <taxon>Pichiomycetes</taxon>
        <taxon>Pichiales</taxon>
        <taxon>Pichiaceae</taxon>
        <taxon>Pichia</taxon>
    </lineage>
</organism>
<dbReference type="GO" id="GO:0008104">
    <property type="term" value="P:intracellular protein localization"/>
    <property type="evidence" value="ECO:0007669"/>
    <property type="project" value="TreeGrafter"/>
</dbReference>
<dbReference type="GO" id="GO:0016020">
    <property type="term" value="C:membrane"/>
    <property type="evidence" value="ECO:0007669"/>
    <property type="project" value="TreeGrafter"/>
</dbReference>
<proteinExistence type="predicted"/>
<reference evidence="4" key="1">
    <citation type="journal article" date="2014" name="Microb. Cell Fact.">
        <title>Exploiting Issatchenkia orientalis SD108 for succinic acid production.</title>
        <authorList>
            <person name="Xiao H."/>
            <person name="Shao Z."/>
            <person name="Jiang Y."/>
            <person name="Dole S."/>
            <person name="Zhao H."/>
        </authorList>
    </citation>
    <scope>NUCLEOTIDE SEQUENCE [LARGE SCALE GENOMIC DNA]</scope>
    <source>
        <strain evidence="4">SD108</strain>
    </source>
</reference>
<feature type="compositionally biased region" description="Acidic residues" evidence="1">
    <location>
        <begin position="1520"/>
        <end position="1536"/>
    </location>
</feature>
<dbReference type="InterPro" id="IPR016024">
    <property type="entry name" value="ARM-type_fold"/>
</dbReference>
<dbReference type="eggNOG" id="KOG1822">
    <property type="taxonomic scope" value="Eukaryota"/>
</dbReference>
<dbReference type="InterPro" id="IPR057981">
    <property type="entry name" value="TPR_LAA1-like_C"/>
</dbReference>
<feature type="domain" description="LAA1-like C-terminal TPR repeats" evidence="2">
    <location>
        <begin position="2093"/>
        <end position="2245"/>
    </location>
</feature>
<dbReference type="Proteomes" id="UP000029867">
    <property type="component" value="Unassembled WGS sequence"/>
</dbReference>
<name>A0A099P3L4_PICKU</name>
<dbReference type="PANTHER" id="PTHR21663:SF0">
    <property type="entry name" value="HEAT REPEAT-CONTAINING PROTEIN 5B"/>
    <property type="match status" value="1"/>
</dbReference>
<dbReference type="GO" id="GO:0042147">
    <property type="term" value="P:retrograde transport, endosome to Golgi"/>
    <property type="evidence" value="ECO:0007669"/>
    <property type="project" value="TreeGrafter"/>
</dbReference>
<dbReference type="GO" id="GO:0006897">
    <property type="term" value="P:endocytosis"/>
    <property type="evidence" value="ECO:0007669"/>
    <property type="project" value="TreeGrafter"/>
</dbReference>
<dbReference type="GO" id="GO:0005829">
    <property type="term" value="C:cytosol"/>
    <property type="evidence" value="ECO:0007669"/>
    <property type="project" value="GOC"/>
</dbReference>
<feature type="region of interest" description="Disordered" evidence="1">
    <location>
        <begin position="1468"/>
        <end position="1542"/>
    </location>
</feature>
<dbReference type="EMBL" id="JQFK01000007">
    <property type="protein sequence ID" value="KGK39618.1"/>
    <property type="molecule type" value="Genomic_DNA"/>
</dbReference>
<evidence type="ECO:0000256" key="1">
    <source>
        <dbReference type="SAM" id="MobiDB-lite"/>
    </source>
</evidence>
<feature type="compositionally biased region" description="Polar residues" evidence="1">
    <location>
        <begin position="1505"/>
        <end position="1514"/>
    </location>
</feature>